<reference evidence="3" key="2">
    <citation type="journal article" date="2014" name="ISME J.">
        <title>Microbial stratification in low pH oxic and suboxic macroscopic growths along an acid mine drainage.</title>
        <authorList>
            <person name="Mendez-Garcia C."/>
            <person name="Mesa V."/>
            <person name="Sprenger R.R."/>
            <person name="Richter M."/>
            <person name="Diez M.S."/>
            <person name="Solano J."/>
            <person name="Bargiela R."/>
            <person name="Golyshina O.V."/>
            <person name="Manteca A."/>
            <person name="Ramos J.L."/>
            <person name="Gallego J.R."/>
            <person name="Llorente I."/>
            <person name="Martins Dos Santos V.A."/>
            <person name="Jensen O.N."/>
            <person name="Pelaez A.I."/>
            <person name="Sanchez J."/>
            <person name="Ferrer M."/>
        </authorList>
    </citation>
    <scope>NUCLEOTIDE SEQUENCE</scope>
</reference>
<name>T1CDD2_9ZZZZ</name>
<protein>
    <recommendedName>
        <fullName evidence="2">MacB-like periplasmic core domain-containing protein</fullName>
    </recommendedName>
</protein>
<dbReference type="EMBL" id="AUZY01004321">
    <property type="protein sequence ID" value="EQD63894.1"/>
    <property type="molecule type" value="Genomic_DNA"/>
</dbReference>
<dbReference type="Pfam" id="PF12704">
    <property type="entry name" value="MacB_PCD"/>
    <property type="match status" value="1"/>
</dbReference>
<evidence type="ECO:0000256" key="1">
    <source>
        <dbReference type="SAM" id="MobiDB-lite"/>
    </source>
</evidence>
<dbReference type="InterPro" id="IPR025857">
    <property type="entry name" value="MacB_PCD"/>
</dbReference>
<dbReference type="AlphaFoldDB" id="T1CDD2"/>
<sequence length="194" mass="20832">MYPDRQSLAMLATQITAALRSIPGVETAAASDLPLHNDTYDYAFKLPDGHEATVATRAISRDYLQAVRLSLLRGRPFDHADFHDGAAVALVNATFAKRYLHDAALGQLLSITPKKGHSPRVAAHRRGDCECPRAGPGRESGGVRATAHGSAQCAGLQRWTAFSAAHARRQYAEHRQRARQGPSGGSGAGRRQTA</sequence>
<evidence type="ECO:0000259" key="2">
    <source>
        <dbReference type="Pfam" id="PF12704"/>
    </source>
</evidence>
<feature type="non-terminal residue" evidence="3">
    <location>
        <position position="194"/>
    </location>
</feature>
<organism evidence="3">
    <name type="scientific">mine drainage metagenome</name>
    <dbReference type="NCBI Taxonomy" id="410659"/>
    <lineage>
        <taxon>unclassified sequences</taxon>
        <taxon>metagenomes</taxon>
        <taxon>ecological metagenomes</taxon>
    </lineage>
</organism>
<evidence type="ECO:0000313" key="3">
    <source>
        <dbReference type="EMBL" id="EQD63894.1"/>
    </source>
</evidence>
<gene>
    <name evidence="3" type="ORF">B1B_06803</name>
</gene>
<feature type="region of interest" description="Disordered" evidence="1">
    <location>
        <begin position="166"/>
        <end position="194"/>
    </location>
</feature>
<accession>T1CDD2</accession>
<feature type="domain" description="MacB-like periplasmic core" evidence="2">
    <location>
        <begin position="18"/>
        <end position="111"/>
    </location>
</feature>
<comment type="caution">
    <text evidence="3">The sequence shown here is derived from an EMBL/GenBank/DDBJ whole genome shotgun (WGS) entry which is preliminary data.</text>
</comment>
<reference evidence="3" key="1">
    <citation type="submission" date="2013-08" db="EMBL/GenBank/DDBJ databases">
        <authorList>
            <person name="Mendez C."/>
            <person name="Richter M."/>
            <person name="Ferrer M."/>
            <person name="Sanchez J."/>
        </authorList>
    </citation>
    <scope>NUCLEOTIDE SEQUENCE</scope>
</reference>
<proteinExistence type="predicted"/>